<evidence type="ECO:0000256" key="5">
    <source>
        <dbReference type="SAM" id="MobiDB-lite"/>
    </source>
</evidence>
<comment type="caution">
    <text evidence="8">The sequence shown here is derived from an EMBL/GenBank/DDBJ whole genome shotgun (WGS) entry which is preliminary data.</text>
</comment>
<evidence type="ECO:0000256" key="3">
    <source>
        <dbReference type="ARBA" id="ARBA00022833"/>
    </source>
</evidence>
<sequence>MRHLVKNFQKRYKGVVFKKHLWPCSRAYNQQHYEYHYNIMKKASPNVIKWIEQTHKHLWNRWKFSHASKCDYVTNNITETFNSWIRMEKSQSVISLMDRIRQMIMEKNAARRTLAEKLNDRILPNITKDLNARSRNLNYVIHKGPNNTVEIQGTTKELKTWRHTVDLDNTSCSCQRWQITGLPCTHALCLINALTNMNVEDYVHEYYSVAMFKKAYEGVVHPMTDRSQCPKVEIGFKLWPPAFKRSAGRPRTRRLKGAEVGGKGTRRQMQCKRCGQFGHMMKTCNETVYDSDAPPPAAAKPKRSKGKKSKPASTVSTQQSQVGGSTFCTCSHKRMLAMTNGSSSPPKKIKVTTKRTPKRKNTTSMAAKKKLVMDKHK</sequence>
<evidence type="ECO:0000313" key="8">
    <source>
        <dbReference type="EMBL" id="CAD6270125.1"/>
    </source>
</evidence>
<evidence type="ECO:0000256" key="4">
    <source>
        <dbReference type="PROSITE-ProRule" id="PRU00047"/>
    </source>
</evidence>
<dbReference type="PANTHER" id="PTHR31973:SF195">
    <property type="entry name" value="MUDR FAMILY TRANSPOSASE"/>
    <property type="match status" value="1"/>
</dbReference>
<accession>A0A811RJW3</accession>
<evidence type="ECO:0000256" key="2">
    <source>
        <dbReference type="ARBA" id="ARBA00022771"/>
    </source>
</evidence>
<name>A0A811RJW3_9POAL</name>
<dbReference type="SMART" id="SM00575">
    <property type="entry name" value="ZnF_PMZ"/>
    <property type="match status" value="1"/>
</dbReference>
<dbReference type="PROSITE" id="PS50966">
    <property type="entry name" value="ZF_SWIM"/>
    <property type="match status" value="1"/>
</dbReference>
<dbReference type="GO" id="GO:0003676">
    <property type="term" value="F:nucleic acid binding"/>
    <property type="evidence" value="ECO:0007669"/>
    <property type="project" value="InterPro"/>
</dbReference>
<feature type="region of interest" description="Disordered" evidence="5">
    <location>
        <begin position="288"/>
        <end position="324"/>
    </location>
</feature>
<dbReference type="PANTHER" id="PTHR31973">
    <property type="entry name" value="POLYPROTEIN, PUTATIVE-RELATED"/>
    <property type="match status" value="1"/>
</dbReference>
<dbReference type="Proteomes" id="UP000604825">
    <property type="component" value="Unassembled WGS sequence"/>
</dbReference>
<organism evidence="8 9">
    <name type="scientific">Miscanthus lutarioriparius</name>
    <dbReference type="NCBI Taxonomy" id="422564"/>
    <lineage>
        <taxon>Eukaryota</taxon>
        <taxon>Viridiplantae</taxon>
        <taxon>Streptophyta</taxon>
        <taxon>Embryophyta</taxon>
        <taxon>Tracheophyta</taxon>
        <taxon>Spermatophyta</taxon>
        <taxon>Magnoliopsida</taxon>
        <taxon>Liliopsida</taxon>
        <taxon>Poales</taxon>
        <taxon>Poaceae</taxon>
        <taxon>PACMAD clade</taxon>
        <taxon>Panicoideae</taxon>
        <taxon>Andropogonodae</taxon>
        <taxon>Andropogoneae</taxon>
        <taxon>Saccharinae</taxon>
        <taxon>Miscanthus</taxon>
    </lineage>
</organism>
<dbReference type="PROSITE" id="PS50158">
    <property type="entry name" value="ZF_CCHC"/>
    <property type="match status" value="1"/>
</dbReference>
<dbReference type="OrthoDB" id="785617at2759"/>
<dbReference type="Pfam" id="PF04434">
    <property type="entry name" value="SWIM"/>
    <property type="match status" value="1"/>
</dbReference>
<dbReference type="EMBL" id="CAJGYO010000015">
    <property type="protein sequence ID" value="CAD6270125.1"/>
    <property type="molecule type" value="Genomic_DNA"/>
</dbReference>
<keyword evidence="3" id="KW-0862">Zinc</keyword>
<feature type="compositionally biased region" description="Basic residues" evidence="5">
    <location>
        <begin position="300"/>
        <end position="310"/>
    </location>
</feature>
<reference evidence="8" key="1">
    <citation type="submission" date="2020-10" db="EMBL/GenBank/DDBJ databases">
        <authorList>
            <person name="Han B."/>
            <person name="Lu T."/>
            <person name="Zhao Q."/>
            <person name="Huang X."/>
            <person name="Zhao Y."/>
        </authorList>
    </citation>
    <scope>NUCLEOTIDE SEQUENCE</scope>
</reference>
<dbReference type="AlphaFoldDB" id="A0A811RJW3"/>
<protein>
    <recommendedName>
        <fullName evidence="10">SWIM-type domain-containing protein</fullName>
    </recommendedName>
</protein>
<dbReference type="InterPro" id="IPR001878">
    <property type="entry name" value="Znf_CCHC"/>
</dbReference>
<feature type="compositionally biased region" description="Polar residues" evidence="5">
    <location>
        <begin position="314"/>
        <end position="324"/>
    </location>
</feature>
<evidence type="ECO:0000259" key="7">
    <source>
        <dbReference type="PROSITE" id="PS50966"/>
    </source>
</evidence>
<feature type="domain" description="CCHC-type" evidence="6">
    <location>
        <begin position="271"/>
        <end position="286"/>
    </location>
</feature>
<evidence type="ECO:0000313" key="9">
    <source>
        <dbReference type="Proteomes" id="UP000604825"/>
    </source>
</evidence>
<evidence type="ECO:0008006" key="10">
    <source>
        <dbReference type="Google" id="ProtNLM"/>
    </source>
</evidence>
<evidence type="ECO:0000259" key="6">
    <source>
        <dbReference type="PROSITE" id="PS50158"/>
    </source>
</evidence>
<feature type="region of interest" description="Disordered" evidence="5">
    <location>
        <begin position="337"/>
        <end position="377"/>
    </location>
</feature>
<evidence type="ECO:0000256" key="1">
    <source>
        <dbReference type="ARBA" id="ARBA00022723"/>
    </source>
</evidence>
<dbReference type="GO" id="GO:0008270">
    <property type="term" value="F:zinc ion binding"/>
    <property type="evidence" value="ECO:0007669"/>
    <property type="project" value="UniProtKB-KW"/>
</dbReference>
<keyword evidence="1" id="KW-0479">Metal-binding</keyword>
<dbReference type="InterPro" id="IPR006564">
    <property type="entry name" value="Znf_PMZ"/>
</dbReference>
<keyword evidence="9" id="KW-1185">Reference proteome</keyword>
<proteinExistence type="predicted"/>
<gene>
    <name evidence="8" type="ORF">NCGR_LOCUS53420</name>
</gene>
<feature type="compositionally biased region" description="Basic residues" evidence="5">
    <location>
        <begin position="347"/>
        <end position="370"/>
    </location>
</feature>
<keyword evidence="2 4" id="KW-0863">Zinc-finger</keyword>
<dbReference type="InterPro" id="IPR007527">
    <property type="entry name" value="Znf_SWIM"/>
</dbReference>
<feature type="domain" description="SWIM-type" evidence="7">
    <location>
        <begin position="163"/>
        <end position="195"/>
    </location>
</feature>